<dbReference type="Gene3D" id="2.60.40.10">
    <property type="entry name" value="Immunoglobulins"/>
    <property type="match status" value="1"/>
</dbReference>
<dbReference type="CDD" id="cd00082">
    <property type="entry name" value="HisKA"/>
    <property type="match status" value="1"/>
</dbReference>
<evidence type="ECO:0000259" key="10">
    <source>
        <dbReference type="PROSITE" id="PS01124"/>
    </source>
</evidence>
<keyword evidence="5" id="KW-0418">Kinase</keyword>
<dbReference type="SMART" id="SM00448">
    <property type="entry name" value="REC"/>
    <property type="match status" value="1"/>
</dbReference>
<dbReference type="SUPFAM" id="SSF55874">
    <property type="entry name" value="ATPase domain of HSP90 chaperone/DNA topoisomerase II/histidine kinase"/>
    <property type="match status" value="1"/>
</dbReference>
<dbReference type="Pfam" id="PF07494">
    <property type="entry name" value="Reg_prop"/>
    <property type="match status" value="3"/>
</dbReference>
<dbReference type="SMART" id="SM00342">
    <property type="entry name" value="HTH_ARAC"/>
    <property type="match status" value="1"/>
</dbReference>
<organism evidence="13 14">
    <name type="scientific">Flammeovirga yaeyamensis</name>
    <dbReference type="NCBI Taxonomy" id="367791"/>
    <lineage>
        <taxon>Bacteria</taxon>
        <taxon>Pseudomonadati</taxon>
        <taxon>Bacteroidota</taxon>
        <taxon>Cytophagia</taxon>
        <taxon>Cytophagales</taxon>
        <taxon>Flammeovirgaceae</taxon>
        <taxon>Flammeovirga</taxon>
    </lineage>
</organism>
<protein>
    <recommendedName>
        <fullName evidence="2">histidine kinase</fullName>
        <ecNumber evidence="2">2.7.13.3</ecNumber>
    </recommendedName>
</protein>
<dbReference type="InterPro" id="IPR015943">
    <property type="entry name" value="WD40/YVTN_repeat-like_dom_sf"/>
</dbReference>
<dbReference type="GO" id="GO:0043565">
    <property type="term" value="F:sequence-specific DNA binding"/>
    <property type="evidence" value="ECO:0007669"/>
    <property type="project" value="InterPro"/>
</dbReference>
<dbReference type="Pfam" id="PF07495">
    <property type="entry name" value="Y_Y_Y"/>
    <property type="match status" value="1"/>
</dbReference>
<dbReference type="SUPFAM" id="SSF63829">
    <property type="entry name" value="Calcium-dependent phosphotriesterase"/>
    <property type="match status" value="2"/>
</dbReference>
<dbReference type="Pfam" id="PF12833">
    <property type="entry name" value="HTH_18"/>
    <property type="match status" value="1"/>
</dbReference>
<dbReference type="InterPro" id="IPR009057">
    <property type="entry name" value="Homeodomain-like_sf"/>
</dbReference>
<dbReference type="Gene3D" id="2.130.10.10">
    <property type="entry name" value="YVTN repeat-like/Quinoprotein amine dehydrogenase"/>
    <property type="match status" value="2"/>
</dbReference>
<dbReference type="InterPro" id="IPR005467">
    <property type="entry name" value="His_kinase_dom"/>
</dbReference>
<evidence type="ECO:0000256" key="3">
    <source>
        <dbReference type="ARBA" id="ARBA00022553"/>
    </source>
</evidence>
<dbReference type="Gene3D" id="3.30.565.10">
    <property type="entry name" value="Histidine kinase-like ATPase, C-terminal domain"/>
    <property type="match status" value="1"/>
</dbReference>
<keyword evidence="9" id="KW-0812">Transmembrane</keyword>
<keyword evidence="9" id="KW-0472">Membrane</keyword>
<dbReference type="SUPFAM" id="SSF46689">
    <property type="entry name" value="Homeodomain-like"/>
    <property type="match status" value="1"/>
</dbReference>
<feature type="domain" description="Histidine kinase" evidence="11">
    <location>
        <begin position="825"/>
        <end position="1040"/>
    </location>
</feature>
<dbReference type="PANTHER" id="PTHR43547:SF2">
    <property type="entry name" value="HYBRID SIGNAL TRANSDUCTION HISTIDINE KINASE C"/>
    <property type="match status" value="1"/>
</dbReference>
<dbReference type="InterPro" id="IPR003594">
    <property type="entry name" value="HATPase_dom"/>
</dbReference>
<dbReference type="SMART" id="SM00387">
    <property type="entry name" value="HATPase_c"/>
    <property type="match status" value="1"/>
</dbReference>
<dbReference type="Gene3D" id="3.40.50.2300">
    <property type="match status" value="1"/>
</dbReference>
<comment type="catalytic activity">
    <reaction evidence="1">
        <text>ATP + protein L-histidine = ADP + protein N-phospho-L-histidine.</text>
        <dbReference type="EC" id="2.7.13.3"/>
    </reaction>
</comment>
<dbReference type="Pfam" id="PF00512">
    <property type="entry name" value="HisKA"/>
    <property type="match status" value="1"/>
</dbReference>
<dbReference type="PROSITE" id="PS50110">
    <property type="entry name" value="RESPONSE_REGULATORY"/>
    <property type="match status" value="1"/>
</dbReference>
<dbReference type="InterPro" id="IPR003661">
    <property type="entry name" value="HisK_dim/P_dom"/>
</dbReference>
<keyword evidence="4" id="KW-0808">Transferase</keyword>
<dbReference type="Pfam" id="PF02518">
    <property type="entry name" value="HATPase_c"/>
    <property type="match status" value="1"/>
</dbReference>
<evidence type="ECO:0000313" key="13">
    <source>
        <dbReference type="EMBL" id="QWG05388.1"/>
    </source>
</evidence>
<dbReference type="CDD" id="cd17574">
    <property type="entry name" value="REC_OmpR"/>
    <property type="match status" value="1"/>
</dbReference>
<dbReference type="PRINTS" id="PR00344">
    <property type="entry name" value="BCTRLSENSOR"/>
</dbReference>
<dbReference type="RefSeq" id="WP_169661955.1">
    <property type="nucleotide sequence ID" value="NZ_CP076133.1"/>
</dbReference>
<dbReference type="InterPro" id="IPR013783">
    <property type="entry name" value="Ig-like_fold"/>
</dbReference>
<gene>
    <name evidence="13" type="ORF">KMW28_23500</name>
</gene>
<accession>A0AAX1NFK2</accession>
<dbReference type="SUPFAM" id="SSF52172">
    <property type="entry name" value="CheY-like"/>
    <property type="match status" value="1"/>
</dbReference>
<evidence type="ECO:0000313" key="14">
    <source>
        <dbReference type="Proteomes" id="UP000678679"/>
    </source>
</evidence>
<dbReference type="PROSITE" id="PS50109">
    <property type="entry name" value="HIS_KIN"/>
    <property type="match status" value="1"/>
</dbReference>
<dbReference type="Proteomes" id="UP000678679">
    <property type="component" value="Chromosome 2"/>
</dbReference>
<sequence>MSDGLSHYGVTSILEDHNGLLWLGTFDGLNCFNGYDFKVFRNTGKVESITNNRVRSLYQDKNNNIWVGTERGISLYNYKDQSFYTLYEAESAEVHINGSTINHIFKYQHQIVCVSEHNGLYFFDEETYELQKFITIESQKKNGFYYYGMVQLDHHIILSTIDGLVIYNLEKDTHRKIKLAGLKNTRGITITPDKKHVFIAGNSGIYKYEVNEDSDQILSFEDKYFTKIRFRSIYCAEDNQLYLGHISTGLDVIEDYHELKRGVQLSKYKNKVSLPLDRVSVYAINKKSGDWIASFTEGIYHINNRFQDFSNFKIPNNTKQRFPKKSQVLSINQFDENTLLFNVNFRGIYCYDIAQNQFCAIDNRLKNFDAKHISNLFLDNEGNKWIKSNYNLGHIYFQKKEDDRWLEIKDSRFPFLGKLNIKSVAKDRLGYYWLATNEGLFRLEIKNNKLIDAQELSKFKQQTKNLSSEMRYVYVDPLVDVVWVGTRLNGLIRIQNKDLPLDELATEQYVHSSKNPNSISSNHITSILRLPNKELWIGTERGGVCRVEQDASTYTFTSFREKEGLDNNVVKSILSDANNNLWISTNKGLNVLNTKTFVIRNFSKEDGIFVAPFENTSALLDDGKMVFGGANGFCIFHPDSISDESYPDLRLGELKVYNQEVQPNKTVDDHIILTQNLNSTDHFSLNYDQNVFSIEMLSLHYSNPKSHLLKYRLLPSEKEWVEVTSDLKTASFNSLPPGNYTFEVATSNSNKDYGQIKSIAIEIKPPYWKTTWAYIIYVVLGVAIIGVTIKFLLHLTNLKHQLQIEQLEHNKLEELNKTKQQMFMNISHEFRTPLTLISGPIQVLLKMFSSHKEAFEHLDLISRQSKKMYQLVNQVQDFNKAEQSLLKLQLQSFDLIELLTNVKEDFDPLAKKQNKTFHLKGEANKLFINADYSKLEIVLNNLLNNAFKFTKEKDSIIIEYSSNSNGIDLYITDSGQGISEQDVPFIFDRFYQSKTNTSTIGSGIGLAFSKKLVDLHFGSIKVTSNEKEGTTFHVFIPTKVSKESQFNEVRLTQLLEEESHEERQKLLPDNLVLPEIKIDENLKDQTIFYVEDNLDLREFVQSVLSDHFNIKAFDNGRKCLDHLEKEWPDLLLSDILMPELNGLELCKSLKLDIRTSHIPVILLTSKSSIEDQISGLEIGADAYITKPFDMKHLITSIQMLLKNRMLLRERFKIDVPIELERKSTDKNDKIFIDKLYQLMEDNYSNEELDINFFAKELYLNRTHFYQKVKAITNHTPLELLRMFRLKKAAELLVQEKIPVSEVYLLTGFKSRTHFTKMFKDTYGLTPGKYGKSSAIEKDKKVMM</sequence>
<evidence type="ECO:0000256" key="8">
    <source>
        <dbReference type="PROSITE-ProRule" id="PRU00169"/>
    </source>
</evidence>
<dbReference type="PANTHER" id="PTHR43547">
    <property type="entry name" value="TWO-COMPONENT HISTIDINE KINASE"/>
    <property type="match status" value="1"/>
</dbReference>
<dbReference type="SMART" id="SM00388">
    <property type="entry name" value="HisKA"/>
    <property type="match status" value="1"/>
</dbReference>
<dbReference type="InterPro" id="IPR011110">
    <property type="entry name" value="Reg_prop"/>
</dbReference>
<keyword evidence="14" id="KW-1185">Reference proteome</keyword>
<dbReference type="Pfam" id="PF00072">
    <property type="entry name" value="Response_reg"/>
    <property type="match status" value="1"/>
</dbReference>
<keyword evidence="6" id="KW-0805">Transcription regulation</keyword>
<evidence type="ECO:0000256" key="5">
    <source>
        <dbReference type="ARBA" id="ARBA00022777"/>
    </source>
</evidence>
<evidence type="ECO:0000256" key="7">
    <source>
        <dbReference type="ARBA" id="ARBA00023163"/>
    </source>
</evidence>
<dbReference type="KEGG" id="fya:KMW28_23500"/>
<feature type="domain" description="HTH araC/xylS-type" evidence="10">
    <location>
        <begin position="1233"/>
        <end position="1332"/>
    </location>
</feature>
<dbReference type="Gene3D" id="1.10.10.60">
    <property type="entry name" value="Homeodomain-like"/>
    <property type="match status" value="1"/>
</dbReference>
<dbReference type="SUPFAM" id="SSF47384">
    <property type="entry name" value="Homodimeric domain of signal transducing histidine kinase"/>
    <property type="match status" value="1"/>
</dbReference>
<feature type="modified residue" description="4-aspartylphosphate" evidence="8">
    <location>
        <position position="1134"/>
    </location>
</feature>
<evidence type="ECO:0000259" key="11">
    <source>
        <dbReference type="PROSITE" id="PS50109"/>
    </source>
</evidence>
<keyword evidence="7" id="KW-0804">Transcription</keyword>
<dbReference type="InterPro" id="IPR011123">
    <property type="entry name" value="Y_Y_Y"/>
</dbReference>
<feature type="domain" description="Response regulatory" evidence="12">
    <location>
        <begin position="1086"/>
        <end position="1201"/>
    </location>
</feature>
<name>A0AAX1NFK2_9BACT</name>
<proteinExistence type="predicted"/>
<feature type="transmembrane region" description="Helical" evidence="9">
    <location>
        <begin position="772"/>
        <end position="793"/>
    </location>
</feature>
<keyword evidence="9" id="KW-1133">Transmembrane helix</keyword>
<dbReference type="InterPro" id="IPR004358">
    <property type="entry name" value="Sig_transdc_His_kin-like_C"/>
</dbReference>
<evidence type="ECO:0000256" key="4">
    <source>
        <dbReference type="ARBA" id="ARBA00022679"/>
    </source>
</evidence>
<reference evidence="13 14" key="1">
    <citation type="submission" date="2021-05" db="EMBL/GenBank/DDBJ databases">
        <title>Comparative genomic studies on the polysaccharide-degrading batcterial strains of the Flammeovirga genus.</title>
        <authorList>
            <person name="Zewei F."/>
            <person name="Zheng Z."/>
            <person name="Yu L."/>
            <person name="Ruyue G."/>
            <person name="Yanhong M."/>
            <person name="Yuanyuan C."/>
            <person name="Jingyan G."/>
            <person name="Wenjun H."/>
        </authorList>
    </citation>
    <scope>NUCLEOTIDE SEQUENCE [LARGE SCALE GENOMIC DNA]</scope>
    <source>
        <strain evidence="13 14">NBRC:100898</strain>
    </source>
</reference>
<dbReference type="InterPro" id="IPR011006">
    <property type="entry name" value="CheY-like_superfamily"/>
</dbReference>
<evidence type="ECO:0000256" key="9">
    <source>
        <dbReference type="SAM" id="Phobius"/>
    </source>
</evidence>
<dbReference type="PROSITE" id="PS01124">
    <property type="entry name" value="HTH_ARAC_FAMILY_2"/>
    <property type="match status" value="1"/>
</dbReference>
<dbReference type="GO" id="GO:0003700">
    <property type="term" value="F:DNA-binding transcription factor activity"/>
    <property type="evidence" value="ECO:0007669"/>
    <property type="project" value="InterPro"/>
</dbReference>
<dbReference type="EC" id="2.7.13.3" evidence="2"/>
<dbReference type="Gene3D" id="1.10.287.130">
    <property type="match status" value="1"/>
</dbReference>
<dbReference type="InterPro" id="IPR018060">
    <property type="entry name" value="HTH_AraC"/>
</dbReference>
<evidence type="ECO:0000256" key="2">
    <source>
        <dbReference type="ARBA" id="ARBA00012438"/>
    </source>
</evidence>
<evidence type="ECO:0000259" key="12">
    <source>
        <dbReference type="PROSITE" id="PS50110"/>
    </source>
</evidence>
<evidence type="ECO:0000256" key="1">
    <source>
        <dbReference type="ARBA" id="ARBA00000085"/>
    </source>
</evidence>
<keyword evidence="3 8" id="KW-0597">Phosphoprotein</keyword>
<evidence type="ECO:0000256" key="6">
    <source>
        <dbReference type="ARBA" id="ARBA00023015"/>
    </source>
</evidence>
<dbReference type="FunFam" id="3.30.565.10:FF:000006">
    <property type="entry name" value="Sensor histidine kinase WalK"/>
    <property type="match status" value="1"/>
</dbReference>
<dbReference type="EMBL" id="CP076133">
    <property type="protein sequence ID" value="QWG05388.1"/>
    <property type="molecule type" value="Genomic_DNA"/>
</dbReference>
<dbReference type="GO" id="GO:0000155">
    <property type="term" value="F:phosphorelay sensor kinase activity"/>
    <property type="evidence" value="ECO:0007669"/>
    <property type="project" value="InterPro"/>
</dbReference>
<dbReference type="InterPro" id="IPR036890">
    <property type="entry name" value="HATPase_C_sf"/>
</dbReference>
<dbReference type="InterPro" id="IPR036097">
    <property type="entry name" value="HisK_dim/P_sf"/>
</dbReference>
<dbReference type="InterPro" id="IPR001789">
    <property type="entry name" value="Sig_transdc_resp-reg_receiver"/>
</dbReference>